<dbReference type="EMBL" id="QAPF01000177">
    <property type="protein sequence ID" value="TEA14047.1"/>
    <property type="molecule type" value="Genomic_DNA"/>
</dbReference>
<accession>A0A4V6QFL8</accession>
<feature type="signal peptide" evidence="1">
    <location>
        <begin position="1"/>
        <end position="16"/>
    </location>
</feature>
<dbReference type="AlphaFoldDB" id="A0A4V6QFL8"/>
<feature type="chain" id="PRO_5020911697" evidence="1">
    <location>
        <begin position="17"/>
        <end position="254"/>
    </location>
</feature>
<evidence type="ECO:0000313" key="2">
    <source>
        <dbReference type="EMBL" id="TEA14047.1"/>
    </source>
</evidence>
<protein>
    <submittedName>
        <fullName evidence="2">Uncharacterized protein</fullName>
    </submittedName>
</protein>
<sequence>MPKCLVKLSISALAFTTRLVDEDGVLSGVQDQARYAYNDMDADSHQEASRLFSIPWEIRERIYDYHLALDHNDFGDTLRPLHLYIEKGGYSKPLPPLMLSCKRAYRELHQKVHADAVMRVLPSGWGDRRIGFAVHGTLRFERLRRLCLLVAMAYPNWNQWLVVFGEVARRAENLSELVIDWEPRPELGTLKGWQAKQAAKKHDEFFSIISDLKSLQVIRFHGHMPPGWRERFEKECKARLVCNTFKWWKDTGFE</sequence>
<keyword evidence="3" id="KW-1185">Reference proteome</keyword>
<keyword evidence="1" id="KW-0732">Signal</keyword>
<comment type="caution">
    <text evidence="2">The sequence shown here is derived from an EMBL/GenBank/DDBJ whole genome shotgun (WGS) entry which is preliminary data.</text>
</comment>
<gene>
    <name evidence="2" type="ORF">C8034_v003798</name>
</gene>
<name>A0A4V6QFL8_9PEZI</name>
<evidence type="ECO:0000256" key="1">
    <source>
        <dbReference type="SAM" id="SignalP"/>
    </source>
</evidence>
<organism evidence="2 3">
    <name type="scientific">Colletotrichum sidae</name>
    <dbReference type="NCBI Taxonomy" id="1347389"/>
    <lineage>
        <taxon>Eukaryota</taxon>
        <taxon>Fungi</taxon>
        <taxon>Dikarya</taxon>
        <taxon>Ascomycota</taxon>
        <taxon>Pezizomycotina</taxon>
        <taxon>Sordariomycetes</taxon>
        <taxon>Hypocreomycetidae</taxon>
        <taxon>Glomerellales</taxon>
        <taxon>Glomerellaceae</taxon>
        <taxon>Colletotrichum</taxon>
        <taxon>Colletotrichum orbiculare species complex</taxon>
    </lineage>
</organism>
<proteinExistence type="predicted"/>
<dbReference type="Proteomes" id="UP000295604">
    <property type="component" value="Unassembled WGS sequence"/>
</dbReference>
<reference evidence="2 3" key="1">
    <citation type="submission" date="2018-11" db="EMBL/GenBank/DDBJ databases">
        <title>Genome sequence and assembly of Colletotrichum sidae.</title>
        <authorList>
            <person name="Gan P."/>
            <person name="Shirasu K."/>
        </authorList>
    </citation>
    <scope>NUCLEOTIDE SEQUENCE [LARGE SCALE GENOMIC DNA]</scope>
    <source>
        <strain evidence="2 3">CBS 518.97</strain>
    </source>
</reference>
<evidence type="ECO:0000313" key="3">
    <source>
        <dbReference type="Proteomes" id="UP000295604"/>
    </source>
</evidence>